<sequence length="121" mass="13452">MRTRRRIKLSADPTPSRGLPGLRKNPSHGFRNSDHKREPLSPTFSSHPLEDPPHTDTHTCASLHTVFLSDAETLPAQLIFLPTIQALQASKHQTSRGGLASPHDQRSLFNASLERYTHKGS</sequence>
<dbReference type="Proteomes" id="UP001054945">
    <property type="component" value="Unassembled WGS sequence"/>
</dbReference>
<feature type="compositionally biased region" description="Basic and acidic residues" evidence="1">
    <location>
        <begin position="48"/>
        <end position="57"/>
    </location>
</feature>
<dbReference type="EMBL" id="BPLR01018196">
    <property type="protein sequence ID" value="GIY97654.1"/>
    <property type="molecule type" value="Genomic_DNA"/>
</dbReference>
<comment type="caution">
    <text evidence="2">The sequence shown here is derived from an EMBL/GenBank/DDBJ whole genome shotgun (WGS) entry which is preliminary data.</text>
</comment>
<organism evidence="2 3">
    <name type="scientific">Caerostris extrusa</name>
    <name type="common">Bark spider</name>
    <name type="synonym">Caerostris bankana</name>
    <dbReference type="NCBI Taxonomy" id="172846"/>
    <lineage>
        <taxon>Eukaryota</taxon>
        <taxon>Metazoa</taxon>
        <taxon>Ecdysozoa</taxon>
        <taxon>Arthropoda</taxon>
        <taxon>Chelicerata</taxon>
        <taxon>Arachnida</taxon>
        <taxon>Araneae</taxon>
        <taxon>Araneomorphae</taxon>
        <taxon>Entelegynae</taxon>
        <taxon>Araneoidea</taxon>
        <taxon>Araneidae</taxon>
        <taxon>Caerostris</taxon>
    </lineage>
</organism>
<proteinExistence type="predicted"/>
<evidence type="ECO:0000313" key="3">
    <source>
        <dbReference type="Proteomes" id="UP001054945"/>
    </source>
</evidence>
<name>A0AAV4XUX6_CAEEX</name>
<dbReference type="AlphaFoldDB" id="A0AAV4XUX6"/>
<gene>
    <name evidence="2" type="ORF">CEXT_739261</name>
</gene>
<protein>
    <submittedName>
        <fullName evidence="2">Uncharacterized protein</fullName>
    </submittedName>
</protein>
<evidence type="ECO:0000256" key="1">
    <source>
        <dbReference type="SAM" id="MobiDB-lite"/>
    </source>
</evidence>
<feature type="region of interest" description="Disordered" evidence="1">
    <location>
        <begin position="1"/>
        <end position="57"/>
    </location>
</feature>
<keyword evidence="3" id="KW-1185">Reference proteome</keyword>
<reference evidence="2 3" key="1">
    <citation type="submission" date="2021-06" db="EMBL/GenBank/DDBJ databases">
        <title>Caerostris extrusa draft genome.</title>
        <authorList>
            <person name="Kono N."/>
            <person name="Arakawa K."/>
        </authorList>
    </citation>
    <scope>NUCLEOTIDE SEQUENCE [LARGE SCALE GENOMIC DNA]</scope>
</reference>
<evidence type="ECO:0000313" key="2">
    <source>
        <dbReference type="EMBL" id="GIY97654.1"/>
    </source>
</evidence>
<feature type="region of interest" description="Disordered" evidence="1">
    <location>
        <begin position="89"/>
        <end position="121"/>
    </location>
</feature>
<accession>A0AAV4XUX6</accession>